<comment type="caution">
    <text evidence="1">The sequence shown here is derived from an EMBL/GenBank/DDBJ whole genome shotgun (WGS) entry which is preliminary data.</text>
</comment>
<sequence>MTGEEAGEIALEFLMTDWEIPAEDWEWFTVLNSRYVKNSWFVVEVGIEGLPDKWVLQVYEHGECDPNYTFNTPMKPGSETTELEEFPESVAEMIAKERNGGIVSISA</sequence>
<protein>
    <submittedName>
        <fullName evidence="1">Uncharacterized protein</fullName>
    </submittedName>
</protein>
<reference evidence="1 2" key="1">
    <citation type="submission" date="2024-09" db="EMBL/GenBank/DDBJ databases">
        <title>Floridaenema gen nov. (Aerosakkonemataceae, Aerosakkonematales ord. nov., Cyanobacteria) from benthic tropical and subtropical fresh waters, with the description of four new species.</title>
        <authorList>
            <person name="Moretto J.A."/>
            <person name="Berthold D.E."/>
            <person name="Lefler F.W."/>
            <person name="Huang I.-S."/>
            <person name="Laughinghouse H. IV."/>
        </authorList>
    </citation>
    <scope>NUCLEOTIDE SEQUENCE [LARGE SCALE GENOMIC DNA]</scope>
    <source>
        <strain evidence="1 2">BLCC-F50</strain>
    </source>
</reference>
<dbReference type="RefSeq" id="WP_413262368.1">
    <property type="nucleotide sequence ID" value="NZ_JBHFNR010000047.1"/>
</dbReference>
<evidence type="ECO:0000313" key="2">
    <source>
        <dbReference type="Proteomes" id="UP001576784"/>
    </source>
</evidence>
<gene>
    <name evidence="1" type="ORF">ACE1CI_07105</name>
</gene>
<keyword evidence="2" id="KW-1185">Reference proteome</keyword>
<proteinExistence type="predicted"/>
<organism evidence="1 2">
    <name type="scientific">Floridaenema flaviceps BLCC-F50</name>
    <dbReference type="NCBI Taxonomy" id="3153642"/>
    <lineage>
        <taxon>Bacteria</taxon>
        <taxon>Bacillati</taxon>
        <taxon>Cyanobacteriota</taxon>
        <taxon>Cyanophyceae</taxon>
        <taxon>Oscillatoriophycideae</taxon>
        <taxon>Aerosakkonematales</taxon>
        <taxon>Aerosakkonemataceae</taxon>
        <taxon>Floridanema</taxon>
        <taxon>Floridanema flaviceps</taxon>
    </lineage>
</organism>
<dbReference type="Proteomes" id="UP001576784">
    <property type="component" value="Unassembled WGS sequence"/>
</dbReference>
<name>A0ABV4XLY0_9CYAN</name>
<evidence type="ECO:0000313" key="1">
    <source>
        <dbReference type="EMBL" id="MFB2892696.1"/>
    </source>
</evidence>
<accession>A0ABV4XLY0</accession>
<dbReference type="EMBL" id="JBHFNR010000047">
    <property type="protein sequence ID" value="MFB2892696.1"/>
    <property type="molecule type" value="Genomic_DNA"/>
</dbReference>